<name>A0ACC0NIL9_RHOML</name>
<keyword evidence="2" id="KW-1185">Reference proteome</keyword>
<proteinExistence type="predicted"/>
<sequence length="129" mass="14755">MELLENELFHLFKLFLGYKQKAKEVGGIQGKWRLTEVQKGHSGFQVPCLVDSWSKHDGSECTRAHPVEVDGGDPNDDADQTKREEDPNDDTCNKFVSVCSTRYGWWEYMSEWLCNLLCIANLPVVQGKM</sequence>
<dbReference type="Proteomes" id="UP001062846">
    <property type="component" value="Chromosome 6"/>
</dbReference>
<organism evidence="1 2">
    <name type="scientific">Rhododendron molle</name>
    <name type="common">Chinese azalea</name>
    <name type="synonym">Azalea mollis</name>
    <dbReference type="NCBI Taxonomy" id="49168"/>
    <lineage>
        <taxon>Eukaryota</taxon>
        <taxon>Viridiplantae</taxon>
        <taxon>Streptophyta</taxon>
        <taxon>Embryophyta</taxon>
        <taxon>Tracheophyta</taxon>
        <taxon>Spermatophyta</taxon>
        <taxon>Magnoliopsida</taxon>
        <taxon>eudicotyledons</taxon>
        <taxon>Gunneridae</taxon>
        <taxon>Pentapetalae</taxon>
        <taxon>asterids</taxon>
        <taxon>Ericales</taxon>
        <taxon>Ericaceae</taxon>
        <taxon>Ericoideae</taxon>
        <taxon>Rhodoreae</taxon>
        <taxon>Rhododendron</taxon>
    </lineage>
</organism>
<evidence type="ECO:0000313" key="1">
    <source>
        <dbReference type="EMBL" id="KAI8552433.1"/>
    </source>
</evidence>
<reference evidence="1" key="1">
    <citation type="submission" date="2022-02" db="EMBL/GenBank/DDBJ databases">
        <title>Plant Genome Project.</title>
        <authorList>
            <person name="Zhang R.-G."/>
        </authorList>
    </citation>
    <scope>NUCLEOTIDE SEQUENCE</scope>
    <source>
        <strain evidence="1">AT1</strain>
    </source>
</reference>
<dbReference type="EMBL" id="CM046393">
    <property type="protein sequence ID" value="KAI8552433.1"/>
    <property type="molecule type" value="Genomic_DNA"/>
</dbReference>
<protein>
    <submittedName>
        <fullName evidence="1">Uncharacterized protein</fullName>
    </submittedName>
</protein>
<accession>A0ACC0NIL9</accession>
<evidence type="ECO:0000313" key="2">
    <source>
        <dbReference type="Proteomes" id="UP001062846"/>
    </source>
</evidence>
<comment type="caution">
    <text evidence="1">The sequence shown here is derived from an EMBL/GenBank/DDBJ whole genome shotgun (WGS) entry which is preliminary data.</text>
</comment>
<gene>
    <name evidence="1" type="ORF">RHMOL_Rhmol06G0266300</name>
</gene>